<reference evidence="1 2" key="2">
    <citation type="submission" date="2018-11" db="EMBL/GenBank/DDBJ databases">
        <authorList>
            <consortium name="Pathogen Informatics"/>
        </authorList>
    </citation>
    <scope>NUCLEOTIDE SEQUENCE [LARGE SCALE GENOMIC DNA]</scope>
</reference>
<reference evidence="3" key="1">
    <citation type="submission" date="2016-06" db="UniProtKB">
        <authorList>
            <consortium name="WormBaseParasite"/>
        </authorList>
    </citation>
    <scope>IDENTIFICATION</scope>
</reference>
<evidence type="ECO:0000313" key="3">
    <source>
        <dbReference type="WBParaSite" id="TCNE_0001396101-mRNA-1"/>
    </source>
</evidence>
<gene>
    <name evidence="1" type="ORF">TCNE_LOCUS13961</name>
</gene>
<evidence type="ECO:0000313" key="1">
    <source>
        <dbReference type="EMBL" id="VDM45282.1"/>
    </source>
</evidence>
<dbReference type="Proteomes" id="UP000050794">
    <property type="component" value="Unassembled WGS sequence"/>
</dbReference>
<proteinExistence type="predicted"/>
<name>A0A183UZP1_TOXCA</name>
<organism evidence="2 3">
    <name type="scientific">Toxocara canis</name>
    <name type="common">Canine roundworm</name>
    <dbReference type="NCBI Taxonomy" id="6265"/>
    <lineage>
        <taxon>Eukaryota</taxon>
        <taxon>Metazoa</taxon>
        <taxon>Ecdysozoa</taxon>
        <taxon>Nematoda</taxon>
        <taxon>Chromadorea</taxon>
        <taxon>Rhabditida</taxon>
        <taxon>Spirurina</taxon>
        <taxon>Ascaridomorpha</taxon>
        <taxon>Ascaridoidea</taxon>
        <taxon>Toxocaridae</taxon>
        <taxon>Toxocara</taxon>
    </lineage>
</organism>
<dbReference type="WBParaSite" id="TCNE_0001396101-mRNA-1">
    <property type="protein sequence ID" value="TCNE_0001396101-mRNA-1"/>
    <property type="gene ID" value="TCNE_0001396101"/>
</dbReference>
<dbReference type="EMBL" id="UYWY01021986">
    <property type="protein sequence ID" value="VDM45282.1"/>
    <property type="molecule type" value="Genomic_DNA"/>
</dbReference>
<dbReference type="AlphaFoldDB" id="A0A183UZP1"/>
<keyword evidence="2" id="KW-1185">Reference proteome</keyword>
<evidence type="ECO:0000313" key="2">
    <source>
        <dbReference type="Proteomes" id="UP000050794"/>
    </source>
</evidence>
<accession>A0A183UZP1</accession>
<protein>
    <submittedName>
        <fullName evidence="3">NopRA1 domain-containing protein</fullName>
    </submittedName>
</protein>
<sequence>MRLYGLSWCHLCGTALRDENEPSRYKSLPEGSVLKAIVDALITFEMSTQANLLEAILGSLVDQRRKSDERVLPPLDWRFLYSYCNMKYAALEPLLIALSIQQHAYKKWAQKIPPIVSAVSIRHAMFETFVDFEIPEHTYSNNAMLALWALTKCVSRVDLRSVVHFLKLIAREKRPTCFLILAYNFGKLLVEDRITLMLQLVSISRLDSQSSKDDFIYWRIFVTLCNVDRSSEIPVALFSSCDQVTWNRVESRVCEHFRALRSVAKFCAEVSKISYLFMDVLLAMRADQNCGSEMLRKTAKALLRTALAIDTKRLIENLEETHLWNEVFT</sequence>